<gene>
    <name evidence="2" type="ORF">BJY22_001911</name>
</gene>
<feature type="domain" description="DUF695" evidence="1">
    <location>
        <begin position="242"/>
        <end position="342"/>
    </location>
</feature>
<name>A0A7X6A0I4_9ACTN</name>
<dbReference type="EMBL" id="JAASRO010000001">
    <property type="protein sequence ID" value="NIK56194.1"/>
    <property type="molecule type" value="Genomic_DNA"/>
</dbReference>
<dbReference type="Pfam" id="PF05117">
    <property type="entry name" value="DUF695"/>
    <property type="match status" value="1"/>
</dbReference>
<dbReference type="RefSeq" id="WP_167205393.1">
    <property type="nucleotide sequence ID" value="NZ_JAASRO010000001.1"/>
</dbReference>
<organism evidence="2 3">
    <name type="scientific">Kribbella shirazensis</name>
    <dbReference type="NCBI Taxonomy" id="1105143"/>
    <lineage>
        <taxon>Bacteria</taxon>
        <taxon>Bacillati</taxon>
        <taxon>Actinomycetota</taxon>
        <taxon>Actinomycetes</taxon>
        <taxon>Propionibacteriales</taxon>
        <taxon>Kribbellaceae</taxon>
        <taxon>Kribbella</taxon>
    </lineage>
</organism>
<comment type="caution">
    <text evidence="2">The sequence shown here is derived from an EMBL/GenBank/DDBJ whole genome shotgun (WGS) entry which is preliminary data.</text>
</comment>
<accession>A0A7X6A0I4</accession>
<reference evidence="2 3" key="1">
    <citation type="submission" date="2020-03" db="EMBL/GenBank/DDBJ databases">
        <title>Sequencing the genomes of 1000 actinobacteria strains.</title>
        <authorList>
            <person name="Klenk H.-P."/>
        </authorList>
    </citation>
    <scope>NUCLEOTIDE SEQUENCE [LARGE SCALE GENOMIC DNA]</scope>
    <source>
        <strain evidence="2 3">DSM 45490</strain>
    </source>
</reference>
<proteinExistence type="predicted"/>
<evidence type="ECO:0000313" key="2">
    <source>
        <dbReference type="EMBL" id="NIK56194.1"/>
    </source>
</evidence>
<dbReference type="Proteomes" id="UP000555407">
    <property type="component" value="Unassembled WGS sequence"/>
</dbReference>
<protein>
    <recommendedName>
        <fullName evidence="1">DUF695 domain-containing protein</fullName>
    </recommendedName>
</protein>
<dbReference type="AlphaFoldDB" id="A0A7X6A0I4"/>
<evidence type="ECO:0000259" key="1">
    <source>
        <dbReference type="Pfam" id="PF05117"/>
    </source>
</evidence>
<dbReference type="InterPro" id="IPR016097">
    <property type="entry name" value="DUF695"/>
</dbReference>
<keyword evidence="3" id="KW-1185">Reference proteome</keyword>
<sequence length="349" mass="37959">MPIFKRPTLKRRRRSAVEADPIGAFWSWWSSTGAGTVADAVARREPAAANEELSERIARIHPDLEWELGPGLHAEHVLIVTAAGNPDQRAVARRWLRGAPPSDRTWEYADLRRPGPAVTISFDGLPPVAIDESVVSIEPDAASVHVGVHHPAFASLSVDVQRRMTFLILDLVLGEEMVETWVGAIDTLPEAPSGAVPVMELLPAVAGFAAEHTLEDGSPAWKMLEGTRDGQRVIATAEYPLRSIRRPHLDTHVAVSIRYPVVREDGLPEAEMLDELRAFEDHLTDRLGGSGNLLAHETSAGTRILHYYIDGTTPADAQLQAATTGWPHGKVTVTTAPDPAWHNVAHLAG</sequence>
<evidence type="ECO:0000313" key="3">
    <source>
        <dbReference type="Proteomes" id="UP000555407"/>
    </source>
</evidence>